<evidence type="ECO:0000256" key="4">
    <source>
        <dbReference type="ARBA" id="ARBA00023136"/>
    </source>
</evidence>
<feature type="region of interest" description="Disordered" evidence="5">
    <location>
        <begin position="1"/>
        <end position="77"/>
    </location>
</feature>
<dbReference type="PROSITE" id="PS50850">
    <property type="entry name" value="MFS"/>
    <property type="match status" value="1"/>
</dbReference>
<evidence type="ECO:0000256" key="2">
    <source>
        <dbReference type="ARBA" id="ARBA00022692"/>
    </source>
</evidence>
<dbReference type="Proteomes" id="UP001056384">
    <property type="component" value="Chromosome 16"/>
</dbReference>
<evidence type="ECO:0000313" key="9">
    <source>
        <dbReference type="Proteomes" id="UP001056384"/>
    </source>
</evidence>
<feature type="transmembrane region" description="Helical" evidence="6">
    <location>
        <begin position="384"/>
        <end position="405"/>
    </location>
</feature>
<keyword evidence="2 6" id="KW-0812">Transmembrane</keyword>
<evidence type="ECO:0000259" key="7">
    <source>
        <dbReference type="PROSITE" id="PS50850"/>
    </source>
</evidence>
<protein>
    <submittedName>
        <fullName evidence="8">Major facilitator superfamily, MFS transporter superfamily</fullName>
    </submittedName>
</protein>
<evidence type="ECO:0000256" key="6">
    <source>
        <dbReference type="SAM" id="Phobius"/>
    </source>
</evidence>
<feature type="compositionally biased region" description="Basic and acidic residues" evidence="5">
    <location>
        <begin position="1"/>
        <end position="11"/>
    </location>
</feature>
<proteinExistence type="predicted"/>
<dbReference type="Gene3D" id="1.20.1720.10">
    <property type="entry name" value="Multidrug resistance protein D"/>
    <property type="match status" value="1"/>
</dbReference>
<feature type="compositionally biased region" description="Polar residues" evidence="5">
    <location>
        <begin position="47"/>
        <end position="58"/>
    </location>
</feature>
<feature type="transmembrane region" description="Helical" evidence="6">
    <location>
        <begin position="235"/>
        <end position="258"/>
    </location>
</feature>
<feature type="transmembrane region" description="Helical" evidence="6">
    <location>
        <begin position="82"/>
        <end position="102"/>
    </location>
</feature>
<feature type="transmembrane region" description="Helical" evidence="6">
    <location>
        <begin position="175"/>
        <end position="200"/>
    </location>
</feature>
<dbReference type="SUPFAM" id="SSF103473">
    <property type="entry name" value="MFS general substrate transporter"/>
    <property type="match status" value="1"/>
</dbReference>
<dbReference type="InterPro" id="IPR036259">
    <property type="entry name" value="MFS_trans_sf"/>
</dbReference>
<feature type="transmembrane region" description="Helical" evidence="6">
    <location>
        <begin position="550"/>
        <end position="570"/>
    </location>
</feature>
<dbReference type="CDD" id="cd17502">
    <property type="entry name" value="MFS_Azr1_MDR_like"/>
    <property type="match status" value="1"/>
</dbReference>
<dbReference type="GO" id="GO:0005886">
    <property type="term" value="C:plasma membrane"/>
    <property type="evidence" value="ECO:0007669"/>
    <property type="project" value="TreeGrafter"/>
</dbReference>
<dbReference type="AlphaFoldDB" id="A0A9Q9B120"/>
<dbReference type="FunFam" id="1.20.1250.20:FF:000196">
    <property type="entry name" value="MFS toxin efflux pump (AflT)"/>
    <property type="match status" value="1"/>
</dbReference>
<dbReference type="EMBL" id="CP099433">
    <property type="protein sequence ID" value="USW59767.1"/>
    <property type="molecule type" value="Genomic_DNA"/>
</dbReference>
<name>A0A9Q9B120_9PEZI</name>
<feature type="transmembrane region" description="Helical" evidence="6">
    <location>
        <begin position="410"/>
        <end position="430"/>
    </location>
</feature>
<feature type="transmembrane region" description="Helical" evidence="6">
    <location>
        <begin position="149"/>
        <end position="169"/>
    </location>
</feature>
<feature type="transmembrane region" description="Helical" evidence="6">
    <location>
        <begin position="207"/>
        <end position="229"/>
    </location>
</feature>
<feature type="transmembrane region" description="Helical" evidence="6">
    <location>
        <begin position="122"/>
        <end position="142"/>
    </location>
</feature>
<dbReference type="GO" id="GO:0022857">
    <property type="term" value="F:transmembrane transporter activity"/>
    <property type="evidence" value="ECO:0007669"/>
    <property type="project" value="InterPro"/>
</dbReference>
<dbReference type="PANTHER" id="PTHR23501:SF199">
    <property type="entry name" value="MFS EFFLUX TRANSPORTER INPD-RELATED"/>
    <property type="match status" value="1"/>
</dbReference>
<dbReference type="InterPro" id="IPR020846">
    <property type="entry name" value="MFS_dom"/>
</dbReference>
<evidence type="ECO:0000256" key="1">
    <source>
        <dbReference type="ARBA" id="ARBA00004141"/>
    </source>
</evidence>
<evidence type="ECO:0000256" key="3">
    <source>
        <dbReference type="ARBA" id="ARBA00022989"/>
    </source>
</evidence>
<evidence type="ECO:0000313" key="8">
    <source>
        <dbReference type="EMBL" id="USW59767.1"/>
    </source>
</evidence>
<feature type="transmembrane region" description="Helical" evidence="6">
    <location>
        <begin position="347"/>
        <end position="372"/>
    </location>
</feature>
<keyword evidence="9" id="KW-1185">Reference proteome</keyword>
<feature type="transmembrane region" description="Helical" evidence="6">
    <location>
        <begin position="310"/>
        <end position="327"/>
    </location>
</feature>
<accession>A0A9Q9B120</accession>
<comment type="subcellular location">
    <subcellularLocation>
        <location evidence="1">Membrane</location>
        <topology evidence="1">Multi-pass membrane protein</topology>
    </subcellularLocation>
</comment>
<dbReference type="FunFam" id="1.20.1720.10:FF:000012">
    <property type="entry name" value="MFS toxin efflux pump (AflT)"/>
    <property type="match status" value="1"/>
</dbReference>
<dbReference type="InterPro" id="IPR011701">
    <property type="entry name" value="MFS"/>
</dbReference>
<dbReference type="Gene3D" id="1.20.1250.20">
    <property type="entry name" value="MFS general substrate transporter like domains"/>
    <property type="match status" value="1"/>
</dbReference>
<dbReference type="Pfam" id="PF07690">
    <property type="entry name" value="MFS_1"/>
    <property type="match status" value="1"/>
</dbReference>
<keyword evidence="3 6" id="KW-1133">Transmembrane helix</keyword>
<gene>
    <name evidence="8" type="ORF">Slin15195_G130860</name>
</gene>
<organism evidence="8 9">
    <name type="scientific">Septoria linicola</name>
    <dbReference type="NCBI Taxonomy" id="215465"/>
    <lineage>
        <taxon>Eukaryota</taxon>
        <taxon>Fungi</taxon>
        <taxon>Dikarya</taxon>
        <taxon>Ascomycota</taxon>
        <taxon>Pezizomycotina</taxon>
        <taxon>Dothideomycetes</taxon>
        <taxon>Dothideomycetidae</taxon>
        <taxon>Mycosphaerellales</taxon>
        <taxon>Mycosphaerellaceae</taxon>
        <taxon>Septoria</taxon>
    </lineage>
</organism>
<dbReference type="PANTHER" id="PTHR23501">
    <property type="entry name" value="MAJOR FACILITATOR SUPERFAMILY"/>
    <property type="match status" value="1"/>
</dbReference>
<sequence>MTPNDKDERRARSPSPQSDYPLDETGTARAPTIVISNPNDGQECPGTLTTTGDDGNSQCKEDGALNRPPPVQPSQSSEHEATVVLTIAICLVVFLMSLDRTILATAVPSITDDFHSLNDVGWYASGFLFASSCMLLPFGKIYTFYSPKWVYVISICIFEVGSLICGVAPSSAVFIVGRAIAGAGSAGISVGAFTLLACVLPLHKRPLYNGILGAVMGVAAVAGPLLGGVFTTLVSWRWCFFINLPIGGVAMLIVFWYLQPVQAVQTGLNVGQQLAQLDLLGELFLIPSTICLLLALQWGGAQYRWSDGRVVAVLVTFSAFLVAFVVVQMRYPDTATIPSRVVKSKSIIAALIFAACMSATMMVVLWCIPLWFQDIKNTTAMRSGINTIPILMSFSLGTAISGIFVGRIGYYTPVAMASSAITATGAGLIWKWNTSTSAREWSGHQILLGFGLGIGFQQSSMAAQTVLMPDDVPIGLALVNVIQQLGGALSVSMGQNLFKASLVHNLGAVLHGSINPQSIVKTGATEFRKFASQRDLPGVLLVYNSALQQAFLLGLITATISALGSCLLEWRSVKGDQGPRRQSAVGTV</sequence>
<keyword evidence="4 6" id="KW-0472">Membrane</keyword>
<feature type="transmembrane region" description="Helical" evidence="6">
    <location>
        <begin position="279"/>
        <end position="298"/>
    </location>
</feature>
<evidence type="ECO:0000256" key="5">
    <source>
        <dbReference type="SAM" id="MobiDB-lite"/>
    </source>
</evidence>
<feature type="domain" description="Major facilitator superfamily (MFS) profile" evidence="7">
    <location>
        <begin position="85"/>
        <end position="573"/>
    </location>
</feature>
<reference evidence="8" key="1">
    <citation type="submission" date="2022-06" db="EMBL/GenBank/DDBJ databases">
        <title>Complete genome sequences of two strains of the flax pathogen Septoria linicola.</title>
        <authorList>
            <person name="Lapalu N."/>
            <person name="Simon A."/>
            <person name="Demenou B."/>
            <person name="Paumier D."/>
            <person name="Guillot M.-P."/>
            <person name="Gout L."/>
            <person name="Valade R."/>
        </authorList>
    </citation>
    <scope>NUCLEOTIDE SEQUENCE</scope>
    <source>
        <strain evidence="8">SE15195</strain>
    </source>
</reference>